<comment type="caution">
    <text evidence="18">The sequence shown here is derived from an EMBL/GenBank/DDBJ whole genome shotgun (WGS) entry which is preliminary data.</text>
</comment>
<comment type="subunit">
    <text evidence="14">Homohexamer. Forms a ring that surrounds DNA.</text>
</comment>
<feature type="binding site" evidence="15">
    <location>
        <begin position="428"/>
        <end position="435"/>
    </location>
    <ligand>
        <name>ATP</name>
        <dbReference type="ChEBI" id="CHEBI:30616"/>
    </ligand>
</feature>
<organism evidence="18 19">
    <name type="scientific">candidate division WOR-1 bacterium DG_54_3</name>
    <dbReference type="NCBI Taxonomy" id="1703775"/>
    <lineage>
        <taxon>Bacteria</taxon>
        <taxon>Bacillati</taxon>
        <taxon>Saganbacteria</taxon>
    </lineage>
</organism>
<dbReference type="InterPro" id="IPR018541">
    <property type="entry name" value="Ftsk_gamma"/>
</dbReference>
<dbReference type="InterPro" id="IPR003593">
    <property type="entry name" value="AAA+_ATPase"/>
</dbReference>
<evidence type="ECO:0000256" key="8">
    <source>
        <dbReference type="ARBA" id="ARBA00022840"/>
    </source>
</evidence>
<dbReference type="PANTHER" id="PTHR22683">
    <property type="entry name" value="SPORULATION PROTEIN RELATED"/>
    <property type="match status" value="1"/>
</dbReference>
<sequence>MLSFISNERKKEILGLLLIALALFILISLFTYDRQSDLELLQKSGTFESFFGSFSQKVNNQCGPVGALVSYFLIYALGYSSFFIPIFLILLGVSRFPKLSLSTLSKKILFVFVFVLVSGVLLSLPTSESGEIVDFSRVTLGGWLSLALGKLCLKLFGTAGSYTLLIASLIVLIAIITPLRPSDFIFLTKRTVERLFTQGSRWRELRRIQRQRKRRERELKAKERLKETTPIIEEPSISSEGQRFAQETPSIAQDFKTTLKLVRGEEKSLEGEYKYPSLDLLDDAPYLAPSVSNEELNQTAKILRETLATFGVEIEGDRIEKYPGPIITRYEFKPAAGIKVNQVVNLADDLALAMRARKVRIVAPVPGKAAIGVEIPNRNPQVVYLKEILSSATFQDAEAKLAIAIGKTTSGEPFITDLGKMPHLLIAGATGSGKSVCINTITASLLYRLPPEEIRFIMIDPKMLELSVYGGIPHLERSVITNSKNAEHVLSEIVIEMEERYRRLAKAGVRNIEDYNAKQRKDNILPYLVIIVDELADLMMSSSSNRTEALVTRLAQMARAVGIHLILATQRPSVDVITGLIKANFSARVAFQVASKIDSRTILDVNGAEKLLGAGDMLFIQPGHPEPRRIHGAYISSQETQRIVDFIKAQGYEVVPIQILSAEQPIEMPEAEKEKDEDLFRQAVELVIRHKQGSVSLLQRRLAVGYQRAARLIDQLEEEGIVGPYDGSKAREVLVDETYIETEAWAKRKAQERN</sequence>
<keyword evidence="4" id="KW-0132">Cell division</keyword>
<evidence type="ECO:0000256" key="14">
    <source>
        <dbReference type="ARBA" id="ARBA00025923"/>
    </source>
</evidence>
<dbReference type="Pfam" id="PF17854">
    <property type="entry name" value="FtsK_alpha"/>
    <property type="match status" value="1"/>
</dbReference>
<dbReference type="InterPro" id="IPR036388">
    <property type="entry name" value="WH-like_DNA-bd_sf"/>
</dbReference>
<dbReference type="SUPFAM" id="SSF52540">
    <property type="entry name" value="P-loop containing nucleoside triphosphate hydrolases"/>
    <property type="match status" value="1"/>
</dbReference>
<evidence type="ECO:0000256" key="1">
    <source>
        <dbReference type="ARBA" id="ARBA00004651"/>
    </source>
</evidence>
<dbReference type="Pfam" id="PF09397">
    <property type="entry name" value="FtsK_gamma"/>
    <property type="match status" value="1"/>
</dbReference>
<keyword evidence="10" id="KW-0238">DNA-binding</keyword>
<feature type="transmembrane region" description="Helical" evidence="16">
    <location>
        <begin position="108"/>
        <end position="126"/>
    </location>
</feature>
<keyword evidence="7" id="KW-0159">Chromosome partition</keyword>
<evidence type="ECO:0000256" key="10">
    <source>
        <dbReference type="ARBA" id="ARBA00023125"/>
    </source>
</evidence>
<evidence type="ECO:0000256" key="7">
    <source>
        <dbReference type="ARBA" id="ARBA00022829"/>
    </source>
</evidence>
<evidence type="ECO:0000256" key="4">
    <source>
        <dbReference type="ARBA" id="ARBA00022618"/>
    </source>
</evidence>
<keyword evidence="8 15" id="KW-0067">ATP-binding</keyword>
<dbReference type="InterPro" id="IPR027417">
    <property type="entry name" value="P-loop_NTPase"/>
</dbReference>
<comment type="function">
    <text evidence="13">Essential cell division protein that coordinates cell division and chromosome segregation. The N-terminus is involved in assembly of the cell-division machinery. The C-terminus functions as a DNA motor that moves dsDNA in an ATP-dependent manner towards the dif recombination site, which is located within the replication terminus region. Required for activation of the Xer recombinase, allowing activation of chromosome unlinking by recombination.</text>
</comment>
<comment type="subcellular location">
    <subcellularLocation>
        <location evidence="1">Cell membrane</location>
        <topology evidence="1">Multi-pass membrane protein</topology>
    </subcellularLocation>
</comment>
<dbReference type="SMART" id="SM00382">
    <property type="entry name" value="AAA"/>
    <property type="match status" value="1"/>
</dbReference>
<dbReference type="PANTHER" id="PTHR22683:SF41">
    <property type="entry name" value="DNA TRANSLOCASE FTSK"/>
    <property type="match status" value="1"/>
</dbReference>
<gene>
    <name evidence="18" type="ORF">AMJ44_10340</name>
</gene>
<dbReference type="EMBL" id="LIZX01000120">
    <property type="protein sequence ID" value="KPJ65391.1"/>
    <property type="molecule type" value="Genomic_DNA"/>
</dbReference>
<keyword evidence="3" id="KW-1003">Cell membrane</keyword>
<feature type="transmembrane region" description="Helical" evidence="16">
    <location>
        <begin position="160"/>
        <end position="179"/>
    </location>
</feature>
<evidence type="ECO:0000256" key="15">
    <source>
        <dbReference type="PROSITE-ProRule" id="PRU00289"/>
    </source>
</evidence>
<reference evidence="18 19" key="1">
    <citation type="journal article" date="2015" name="Microbiome">
        <title>Genomic resolution of linkages in carbon, nitrogen, and sulfur cycling among widespread estuary sediment bacteria.</title>
        <authorList>
            <person name="Baker B.J."/>
            <person name="Lazar C.S."/>
            <person name="Teske A.P."/>
            <person name="Dick G.J."/>
        </authorList>
    </citation>
    <scope>NUCLEOTIDE SEQUENCE [LARGE SCALE GENOMIC DNA]</scope>
    <source>
        <strain evidence="18">DG_54_3</strain>
    </source>
</reference>
<evidence type="ECO:0000256" key="16">
    <source>
        <dbReference type="SAM" id="Phobius"/>
    </source>
</evidence>
<feature type="transmembrane region" description="Helical" evidence="16">
    <location>
        <begin position="72"/>
        <end position="96"/>
    </location>
</feature>
<keyword evidence="6 15" id="KW-0547">Nucleotide-binding</keyword>
<dbReference type="Gene3D" id="1.10.10.10">
    <property type="entry name" value="Winged helix-like DNA-binding domain superfamily/Winged helix DNA-binding domain"/>
    <property type="match status" value="1"/>
</dbReference>
<evidence type="ECO:0000256" key="2">
    <source>
        <dbReference type="ARBA" id="ARBA00006474"/>
    </source>
</evidence>
<dbReference type="InterPro" id="IPR002543">
    <property type="entry name" value="FtsK_dom"/>
</dbReference>
<protein>
    <recommendedName>
        <fullName evidence="17">FtsK domain-containing protein</fullName>
    </recommendedName>
</protein>
<keyword evidence="12" id="KW-0131">Cell cycle</keyword>
<dbReference type="GO" id="GO:0007059">
    <property type="term" value="P:chromosome segregation"/>
    <property type="evidence" value="ECO:0007669"/>
    <property type="project" value="UniProtKB-KW"/>
</dbReference>
<dbReference type="Proteomes" id="UP000051861">
    <property type="component" value="Unassembled WGS sequence"/>
</dbReference>
<keyword evidence="11 16" id="KW-0472">Membrane</keyword>
<evidence type="ECO:0000256" key="12">
    <source>
        <dbReference type="ARBA" id="ARBA00023306"/>
    </source>
</evidence>
<evidence type="ECO:0000256" key="5">
    <source>
        <dbReference type="ARBA" id="ARBA00022692"/>
    </source>
</evidence>
<dbReference type="SMART" id="SM00843">
    <property type="entry name" value="Ftsk_gamma"/>
    <property type="match status" value="1"/>
</dbReference>
<proteinExistence type="inferred from homology"/>
<feature type="transmembrane region" description="Helical" evidence="16">
    <location>
        <begin position="12"/>
        <end position="32"/>
    </location>
</feature>
<dbReference type="Pfam" id="PF13491">
    <property type="entry name" value="FtsK_4TM"/>
    <property type="match status" value="1"/>
</dbReference>
<evidence type="ECO:0000256" key="11">
    <source>
        <dbReference type="ARBA" id="ARBA00023136"/>
    </source>
</evidence>
<dbReference type="SUPFAM" id="SSF46785">
    <property type="entry name" value="Winged helix' DNA-binding domain"/>
    <property type="match status" value="1"/>
</dbReference>
<dbReference type="GO" id="GO:0051301">
    <property type="term" value="P:cell division"/>
    <property type="evidence" value="ECO:0007669"/>
    <property type="project" value="UniProtKB-KW"/>
</dbReference>
<dbReference type="GO" id="GO:0005886">
    <property type="term" value="C:plasma membrane"/>
    <property type="evidence" value="ECO:0007669"/>
    <property type="project" value="UniProtKB-SubCell"/>
</dbReference>
<dbReference type="InterPro" id="IPR025199">
    <property type="entry name" value="FtsK_4TM"/>
</dbReference>
<dbReference type="InterPro" id="IPR050206">
    <property type="entry name" value="FtsK/SpoIIIE/SftA"/>
</dbReference>
<dbReference type="AlphaFoldDB" id="A0A0S7XT11"/>
<dbReference type="Gene3D" id="3.40.50.300">
    <property type="entry name" value="P-loop containing nucleotide triphosphate hydrolases"/>
    <property type="match status" value="1"/>
</dbReference>
<accession>A0A0S7XT11</accession>
<name>A0A0S7XT11_UNCSA</name>
<keyword evidence="5 16" id="KW-0812">Transmembrane</keyword>
<dbReference type="Gene3D" id="3.30.980.40">
    <property type="match status" value="1"/>
</dbReference>
<evidence type="ECO:0000313" key="19">
    <source>
        <dbReference type="Proteomes" id="UP000051861"/>
    </source>
</evidence>
<dbReference type="GO" id="GO:0005524">
    <property type="term" value="F:ATP binding"/>
    <property type="evidence" value="ECO:0007669"/>
    <property type="project" value="UniProtKB-UniRule"/>
</dbReference>
<evidence type="ECO:0000313" key="18">
    <source>
        <dbReference type="EMBL" id="KPJ65391.1"/>
    </source>
</evidence>
<evidence type="ECO:0000256" key="9">
    <source>
        <dbReference type="ARBA" id="ARBA00022989"/>
    </source>
</evidence>
<dbReference type="InterPro" id="IPR036390">
    <property type="entry name" value="WH_DNA-bd_sf"/>
</dbReference>
<dbReference type="Pfam" id="PF01580">
    <property type="entry name" value="FtsK_SpoIIIE"/>
    <property type="match status" value="1"/>
</dbReference>
<evidence type="ECO:0000256" key="3">
    <source>
        <dbReference type="ARBA" id="ARBA00022475"/>
    </source>
</evidence>
<evidence type="ECO:0000259" key="17">
    <source>
        <dbReference type="PROSITE" id="PS50901"/>
    </source>
</evidence>
<keyword evidence="9 16" id="KW-1133">Transmembrane helix</keyword>
<dbReference type="GO" id="GO:0003677">
    <property type="term" value="F:DNA binding"/>
    <property type="evidence" value="ECO:0007669"/>
    <property type="project" value="UniProtKB-KW"/>
</dbReference>
<dbReference type="PATRIC" id="fig|1703775.3.peg.853"/>
<feature type="domain" description="FtsK" evidence="17">
    <location>
        <begin position="411"/>
        <end position="600"/>
    </location>
</feature>
<evidence type="ECO:0000256" key="13">
    <source>
        <dbReference type="ARBA" id="ARBA00024986"/>
    </source>
</evidence>
<dbReference type="InterPro" id="IPR041027">
    <property type="entry name" value="FtsK_alpha"/>
</dbReference>
<evidence type="ECO:0000256" key="6">
    <source>
        <dbReference type="ARBA" id="ARBA00022741"/>
    </source>
</evidence>
<dbReference type="PROSITE" id="PS50901">
    <property type="entry name" value="FTSK"/>
    <property type="match status" value="1"/>
</dbReference>
<feature type="transmembrane region" description="Helical" evidence="16">
    <location>
        <begin position="132"/>
        <end position="153"/>
    </location>
</feature>
<comment type="similarity">
    <text evidence="2">Belongs to the FtsK/SpoIIIE/SftA family.</text>
</comment>